<evidence type="ECO:0000313" key="3">
    <source>
        <dbReference type="Proteomes" id="UP000076552"/>
    </source>
</evidence>
<keyword evidence="1" id="KW-0812">Transmembrane</keyword>
<reference evidence="2 3" key="1">
    <citation type="submission" date="2015-06" db="EMBL/GenBank/DDBJ databases">
        <title>Survival trade-offs in plant roots during colonization by closely related pathogenic and mutualistic fungi.</title>
        <authorList>
            <person name="Hacquard S."/>
            <person name="Kracher B."/>
            <person name="Hiruma K."/>
            <person name="Weinman A."/>
            <person name="Muench P."/>
            <person name="Garrido Oter R."/>
            <person name="Ver Loren van Themaat E."/>
            <person name="Dallerey J.-F."/>
            <person name="Damm U."/>
            <person name="Henrissat B."/>
            <person name="Lespinet O."/>
            <person name="Thon M."/>
            <person name="Kemen E."/>
            <person name="McHardy A.C."/>
            <person name="Schulze-Lefert P."/>
            <person name="O'Connell R.J."/>
        </authorList>
    </citation>
    <scope>NUCLEOTIDE SEQUENCE [LARGE SCALE GENOMIC DNA]</scope>
    <source>
        <strain evidence="2 3">0861</strain>
    </source>
</reference>
<sequence>MAFIDQSTSFQKRDRSIDRAKLIAGLLCLEAVVVVAALVLFGVAYPDRLRSRLWRNGGEEGWCSNPRLRIYFYANHEEPPEIPLIWSQRLTTSNMATAVLGATVFFARLTIAALQYEARWTNLAYDIFLAVLWACSAVAQNGADFADPQHPSERPWYLVRSCDEAWVQNRGWCRVAKWEYAWALLAASFYAARITGSLGRVVYEIGQRDGGTAALETPPLLDERTQDSGSWVATYTDDA</sequence>
<dbReference type="Proteomes" id="UP000076552">
    <property type="component" value="Unassembled WGS sequence"/>
</dbReference>
<name>A0A166MKG3_9PEZI</name>
<protein>
    <submittedName>
        <fullName evidence="2">Uncharacterized protein</fullName>
    </submittedName>
</protein>
<gene>
    <name evidence="2" type="ORF">CT0861_06255</name>
</gene>
<feature type="transmembrane region" description="Helical" evidence="1">
    <location>
        <begin position="22"/>
        <end position="45"/>
    </location>
</feature>
<accession>A0A166MKG3</accession>
<proteinExistence type="predicted"/>
<organism evidence="2 3">
    <name type="scientific">Colletotrichum tofieldiae</name>
    <dbReference type="NCBI Taxonomy" id="708197"/>
    <lineage>
        <taxon>Eukaryota</taxon>
        <taxon>Fungi</taxon>
        <taxon>Dikarya</taxon>
        <taxon>Ascomycota</taxon>
        <taxon>Pezizomycotina</taxon>
        <taxon>Sordariomycetes</taxon>
        <taxon>Hypocreomycetidae</taxon>
        <taxon>Glomerellales</taxon>
        <taxon>Glomerellaceae</taxon>
        <taxon>Colletotrichum</taxon>
        <taxon>Colletotrichum spaethianum species complex</taxon>
    </lineage>
</organism>
<keyword evidence="3" id="KW-1185">Reference proteome</keyword>
<dbReference type="EMBL" id="LFIV01000257">
    <property type="protein sequence ID" value="KZL64747.1"/>
    <property type="molecule type" value="Genomic_DNA"/>
</dbReference>
<comment type="caution">
    <text evidence="2">The sequence shown here is derived from an EMBL/GenBank/DDBJ whole genome shotgun (WGS) entry which is preliminary data.</text>
</comment>
<dbReference type="AlphaFoldDB" id="A0A166MKG3"/>
<evidence type="ECO:0000313" key="2">
    <source>
        <dbReference type="EMBL" id="KZL64747.1"/>
    </source>
</evidence>
<keyword evidence="1" id="KW-1133">Transmembrane helix</keyword>
<evidence type="ECO:0000256" key="1">
    <source>
        <dbReference type="SAM" id="Phobius"/>
    </source>
</evidence>
<keyword evidence="1" id="KW-0472">Membrane</keyword>